<dbReference type="EMBL" id="CP002102">
    <property type="protein sequence ID" value="ADL00506.1"/>
    <property type="molecule type" value="Genomic_DNA"/>
</dbReference>
<name>D9QF21_BRESC</name>
<evidence type="ECO:0000313" key="2">
    <source>
        <dbReference type="EMBL" id="ADL00506.1"/>
    </source>
</evidence>
<dbReference type="HOGENOM" id="CLU_3077496_0_0_5"/>
<evidence type="ECO:0000256" key="1">
    <source>
        <dbReference type="SAM" id="Phobius"/>
    </source>
</evidence>
<accession>D9QF21</accession>
<keyword evidence="1" id="KW-1133">Transmembrane helix</keyword>
<dbReference type="RefSeq" id="WP_013268609.1">
    <property type="nucleotide sequence ID" value="NC_014375.1"/>
</dbReference>
<sequence>MALLDSAHRVSAARQERTATKSGIHPSICLVSGFGFIVAMALLVHVTMAALL</sequence>
<feature type="transmembrane region" description="Helical" evidence="1">
    <location>
        <begin position="27"/>
        <end position="51"/>
    </location>
</feature>
<evidence type="ECO:0000313" key="3">
    <source>
        <dbReference type="Proteomes" id="UP000002696"/>
    </source>
</evidence>
<keyword evidence="1" id="KW-0812">Transmembrane</keyword>
<dbReference type="STRING" id="633149.Bresu_1194"/>
<dbReference type="Proteomes" id="UP000002696">
    <property type="component" value="Chromosome"/>
</dbReference>
<dbReference type="KEGG" id="bsb:Bresu_1194"/>
<dbReference type="AlphaFoldDB" id="D9QF21"/>
<keyword evidence="1" id="KW-0472">Membrane</keyword>
<keyword evidence="3" id="KW-1185">Reference proteome</keyword>
<proteinExistence type="predicted"/>
<protein>
    <submittedName>
        <fullName evidence="2">Uncharacterized protein</fullName>
    </submittedName>
</protein>
<gene>
    <name evidence="2" type="ordered locus">Bresu_1194</name>
</gene>
<organism evidence="2 3">
    <name type="scientific">Brevundimonas subvibrioides (strain ATCC 15264 / DSM 4735 / LMG 14903 / NBRC 16000 / CB 81)</name>
    <name type="common">Caulobacter subvibrioides</name>
    <dbReference type="NCBI Taxonomy" id="633149"/>
    <lineage>
        <taxon>Bacteria</taxon>
        <taxon>Pseudomonadati</taxon>
        <taxon>Pseudomonadota</taxon>
        <taxon>Alphaproteobacteria</taxon>
        <taxon>Caulobacterales</taxon>
        <taxon>Caulobacteraceae</taxon>
        <taxon>Brevundimonas</taxon>
    </lineage>
</organism>
<dbReference type="InParanoid" id="D9QF21"/>
<reference evidence="3" key="1">
    <citation type="journal article" date="2011" name="J. Bacteriol.">
        <title>Genome sequences of eight morphologically diverse alphaproteobacteria.</title>
        <authorList>
            <consortium name="US DOE Joint Genome Institute"/>
            <person name="Brown P.J."/>
            <person name="Kysela D.T."/>
            <person name="Buechlein A."/>
            <person name="Hemmerich C."/>
            <person name="Brun Y.V."/>
        </authorList>
    </citation>
    <scope>NUCLEOTIDE SEQUENCE [LARGE SCALE GENOMIC DNA]</scope>
    <source>
        <strain evidence="3">ATCC 15264 / DSM 4735 / LMG 14903 / NBRC 16000 / CB 81</strain>
    </source>
</reference>